<protein>
    <submittedName>
        <fullName evidence="7">Glycosyl hydrolase family 30</fullName>
    </submittedName>
</protein>
<reference evidence="7 8" key="1">
    <citation type="submission" date="2022-01" db="EMBL/GenBank/DDBJ databases">
        <title>Draft genome sequence of Sabulilitoribacter multivorans KCTC 32326.</title>
        <authorList>
            <person name="Oh J.-S."/>
        </authorList>
    </citation>
    <scope>NUCLEOTIDE SEQUENCE [LARGE SCALE GENOMIC DNA]</scope>
    <source>
        <strain evidence="7 8">M-M16</strain>
    </source>
</reference>
<organism evidence="7 8">
    <name type="scientific">Flaviramulus multivorans</name>
    <dbReference type="NCBI Taxonomy" id="1304750"/>
    <lineage>
        <taxon>Bacteria</taxon>
        <taxon>Pseudomonadati</taxon>
        <taxon>Bacteroidota</taxon>
        <taxon>Flavobacteriia</taxon>
        <taxon>Flavobacteriales</taxon>
        <taxon>Flavobacteriaceae</taxon>
        <taxon>Flaviramulus</taxon>
    </lineage>
</organism>
<evidence type="ECO:0000313" key="8">
    <source>
        <dbReference type="Proteomes" id="UP001200022"/>
    </source>
</evidence>
<dbReference type="SUPFAM" id="SSF51445">
    <property type="entry name" value="(Trans)glycosidases"/>
    <property type="match status" value="1"/>
</dbReference>
<dbReference type="PANTHER" id="PTHR11069:SF23">
    <property type="entry name" value="LYSOSOMAL ACID GLUCOSYLCERAMIDASE"/>
    <property type="match status" value="1"/>
</dbReference>
<dbReference type="Proteomes" id="UP001200022">
    <property type="component" value="Unassembled WGS sequence"/>
</dbReference>
<evidence type="ECO:0000256" key="1">
    <source>
        <dbReference type="ARBA" id="ARBA00005382"/>
    </source>
</evidence>
<dbReference type="Pfam" id="PF17189">
    <property type="entry name" value="Glyco_hydro_30C"/>
    <property type="match status" value="1"/>
</dbReference>
<gene>
    <name evidence="7" type="ORF">L3X39_13305</name>
</gene>
<dbReference type="RefSeq" id="WP_237232351.1">
    <property type="nucleotide sequence ID" value="NZ_JAKKDV010000006.1"/>
</dbReference>
<evidence type="ECO:0000256" key="4">
    <source>
        <dbReference type="RuleBase" id="RU361188"/>
    </source>
</evidence>
<evidence type="ECO:0000259" key="6">
    <source>
        <dbReference type="Pfam" id="PF17189"/>
    </source>
</evidence>
<evidence type="ECO:0000313" key="7">
    <source>
        <dbReference type="EMBL" id="MCF7561618.1"/>
    </source>
</evidence>
<dbReference type="InterPro" id="IPR033453">
    <property type="entry name" value="Glyco_hydro_30_TIM-barrel"/>
</dbReference>
<accession>A0ABS9ILZ6</accession>
<keyword evidence="3 4" id="KW-0378">Hydrolase</keyword>
<evidence type="ECO:0000256" key="3">
    <source>
        <dbReference type="ARBA" id="ARBA00022801"/>
    </source>
</evidence>
<proteinExistence type="inferred from homology"/>
<evidence type="ECO:0000256" key="2">
    <source>
        <dbReference type="ARBA" id="ARBA00022729"/>
    </source>
</evidence>
<dbReference type="InterPro" id="IPR001139">
    <property type="entry name" value="Glyco_hydro_30"/>
</dbReference>
<dbReference type="InterPro" id="IPR013780">
    <property type="entry name" value="Glyco_hydro_b"/>
</dbReference>
<name>A0ABS9ILZ6_9FLAO</name>
<feature type="domain" description="Glycosyl hydrolase family 30 beta sandwich" evidence="6">
    <location>
        <begin position="432"/>
        <end position="492"/>
    </location>
</feature>
<dbReference type="Pfam" id="PF02055">
    <property type="entry name" value="Glyco_hydro_30"/>
    <property type="match status" value="1"/>
</dbReference>
<dbReference type="PANTHER" id="PTHR11069">
    <property type="entry name" value="GLUCOSYLCERAMIDASE"/>
    <property type="match status" value="1"/>
</dbReference>
<dbReference type="InterPro" id="IPR033452">
    <property type="entry name" value="GH30_C"/>
</dbReference>
<comment type="similarity">
    <text evidence="1 4">Belongs to the glycosyl hydrolase 30 family.</text>
</comment>
<keyword evidence="8" id="KW-1185">Reference proteome</keyword>
<dbReference type="EMBL" id="JAKKDV010000006">
    <property type="protein sequence ID" value="MCF7561618.1"/>
    <property type="molecule type" value="Genomic_DNA"/>
</dbReference>
<keyword evidence="4" id="KW-0326">Glycosidase</keyword>
<feature type="domain" description="Glycosyl hydrolase family 30 TIM-barrel" evidence="5">
    <location>
        <begin position="66"/>
        <end position="429"/>
    </location>
</feature>
<keyword evidence="2" id="KW-0732">Signal</keyword>
<dbReference type="InterPro" id="IPR017853">
    <property type="entry name" value="GH"/>
</dbReference>
<evidence type="ECO:0000259" key="5">
    <source>
        <dbReference type="Pfam" id="PF02055"/>
    </source>
</evidence>
<dbReference type="PROSITE" id="PS51257">
    <property type="entry name" value="PROKAR_LIPOPROTEIN"/>
    <property type="match status" value="1"/>
</dbReference>
<sequence length="496" mass="57153">MKAFNYAWVCIVALLISSCNKKEEKMNFEVFETSASGNSLTKITEFKTGDSLVTITLKPEETLQTITGFGGAFTESSAYLLNKLSKKNRDSILKAYFAKDGARYSLTRTHMNSCDFSLTNYSYTPVEGDKNLEHFTIQEDKDDLIPMIKDALAVSEDGFKIFASPWTAAPWMKDNNKWVGGKLLPEYYDTWALFFSKYIDAYKSEGIDIWGFTVENEPHGNGNNWESMHFSPKEMTDFVEFHLGPKLEADGYGDKIILGYDQNREGLKEWVDEMYRDESSSKYFDGTAIHWYESTYDYFPEALQYAHNKAPDKYLIETEGCIDSQVPVWKDDSWYWKKEATDWGYDWREPEKKYLHPKYAPVNRYARDIIGCLNNWVDGWVDWNMVLDRQGGPNWFENWCVAPVIVDPDNDEVYFTPLYYTMAHFSKYIRPGAKVILHENTDESLMATAVKNPDGSIVVVLFNETKTPKSIKISLQENTLDFAIDAQAIQTIVIPN</sequence>
<dbReference type="GO" id="GO:0016787">
    <property type="term" value="F:hydrolase activity"/>
    <property type="evidence" value="ECO:0007669"/>
    <property type="project" value="UniProtKB-KW"/>
</dbReference>
<comment type="caution">
    <text evidence="7">The sequence shown here is derived from an EMBL/GenBank/DDBJ whole genome shotgun (WGS) entry which is preliminary data.</text>
</comment>
<dbReference type="PRINTS" id="PR00843">
    <property type="entry name" value="GLHYDRLASE30"/>
</dbReference>
<dbReference type="Gene3D" id="2.60.40.1180">
    <property type="entry name" value="Golgi alpha-mannosidase II"/>
    <property type="match status" value="1"/>
</dbReference>
<dbReference type="Gene3D" id="3.20.20.80">
    <property type="entry name" value="Glycosidases"/>
    <property type="match status" value="1"/>
</dbReference>